<dbReference type="InterPro" id="IPR018117">
    <property type="entry name" value="C5_DNA_meth_AS"/>
</dbReference>
<evidence type="ECO:0000313" key="8">
    <source>
        <dbReference type="Proteomes" id="UP001054902"/>
    </source>
</evidence>
<dbReference type="PANTHER" id="PTHR46098:SF1">
    <property type="entry name" value="TRNA (CYTOSINE(38)-C(5))-METHYLTRANSFERASE"/>
    <property type="match status" value="1"/>
</dbReference>
<dbReference type="PROSITE" id="PS51679">
    <property type="entry name" value="SAM_MT_C5"/>
    <property type="match status" value="1"/>
</dbReference>
<evidence type="ECO:0000256" key="5">
    <source>
        <dbReference type="RuleBase" id="RU000416"/>
    </source>
</evidence>
<dbReference type="InterPro" id="IPR001525">
    <property type="entry name" value="C5_MeTfrase"/>
</dbReference>
<protein>
    <recommendedName>
        <fullName evidence="6">Cytosine-specific methyltransferase</fullName>
        <ecNumber evidence="6">2.1.1.37</ecNumber>
    </recommendedName>
</protein>
<dbReference type="InterPro" id="IPR029063">
    <property type="entry name" value="SAM-dependent_MTases_sf"/>
</dbReference>
<dbReference type="GO" id="GO:0003886">
    <property type="term" value="F:DNA (cytosine-5-)-methyltransferase activity"/>
    <property type="evidence" value="ECO:0007669"/>
    <property type="project" value="UniProtKB-EC"/>
</dbReference>
<accession>A0AAD3H6I6</accession>
<comment type="caution">
    <text evidence="7">The sequence shown here is derived from an EMBL/GenBank/DDBJ whole genome shotgun (WGS) entry which is preliminary data.</text>
</comment>
<dbReference type="Pfam" id="PF00145">
    <property type="entry name" value="DNA_methylase"/>
    <property type="match status" value="1"/>
</dbReference>
<dbReference type="EMBL" id="BLLK01000045">
    <property type="protein sequence ID" value="GFH52081.1"/>
    <property type="molecule type" value="Genomic_DNA"/>
</dbReference>
<evidence type="ECO:0000256" key="2">
    <source>
        <dbReference type="ARBA" id="ARBA00022679"/>
    </source>
</evidence>
<evidence type="ECO:0000313" key="7">
    <source>
        <dbReference type="EMBL" id="GFH52081.1"/>
    </source>
</evidence>
<dbReference type="GO" id="GO:0032259">
    <property type="term" value="P:methylation"/>
    <property type="evidence" value="ECO:0007669"/>
    <property type="project" value="UniProtKB-KW"/>
</dbReference>
<dbReference type="NCBIfam" id="TIGR00675">
    <property type="entry name" value="dcm"/>
    <property type="match status" value="1"/>
</dbReference>
<evidence type="ECO:0000256" key="3">
    <source>
        <dbReference type="ARBA" id="ARBA00022691"/>
    </source>
</evidence>
<evidence type="ECO:0000256" key="6">
    <source>
        <dbReference type="RuleBase" id="RU000417"/>
    </source>
</evidence>
<name>A0AAD3H6I6_9STRA</name>
<dbReference type="EC" id="2.1.1.37" evidence="6"/>
<keyword evidence="2 4" id="KW-0808">Transferase</keyword>
<sequence length="426" mass="48122">MFLFDLPNHYCEMSEEKVVGKKRSRKKLGGCYHCGAQHKAKHCPNVVCRLCGILGHDAGGCTKKAKRPVDMGTWTSTKDNSIGFTFIELFAGVGGFRIALDKLGGHCVFASEIDRFCVKNYESNFGGDRPAGNICEISSDKIPPADLLVGGFPCQPFSSSGSMKGLDDPRGQLFREIVRLLQDLKPKGFILENVRGLLLHNNGETLKVILKELEKNDYKVKYKVIDAAKILPQERSRLYFVGVRSDLYRDEEYQFPNIPSLNRGVEDILHRPEEIETIKHLALNSNQLNKVKSQKYTKEFPEARFLSDLKVPAKTIQSSYSKYMVGSQFVPMDGEWRRFSHREVARLQGFPESFSLCKDRAYHMIGNAVAPPLIAIIAASLLQYTNIISDQRERLGWDIATSMLMDACPEDRKKVLQEAFEKIKTN</sequence>
<dbReference type="InterPro" id="IPR050750">
    <property type="entry name" value="C5-MTase"/>
</dbReference>
<gene>
    <name evidence="7" type="ORF">CTEN210_08557</name>
</gene>
<dbReference type="Gene3D" id="3.90.120.10">
    <property type="entry name" value="DNA Methylase, subunit A, domain 2"/>
    <property type="match status" value="1"/>
</dbReference>
<feature type="active site" evidence="4">
    <location>
        <position position="154"/>
    </location>
</feature>
<dbReference type="AlphaFoldDB" id="A0AAD3H6I6"/>
<comment type="catalytic activity">
    <reaction evidence="6">
        <text>a 2'-deoxycytidine in DNA + S-adenosyl-L-methionine = a 5-methyl-2'-deoxycytidine in DNA + S-adenosyl-L-homocysteine + H(+)</text>
        <dbReference type="Rhea" id="RHEA:13681"/>
        <dbReference type="Rhea" id="RHEA-COMP:11369"/>
        <dbReference type="Rhea" id="RHEA-COMP:11370"/>
        <dbReference type="ChEBI" id="CHEBI:15378"/>
        <dbReference type="ChEBI" id="CHEBI:57856"/>
        <dbReference type="ChEBI" id="CHEBI:59789"/>
        <dbReference type="ChEBI" id="CHEBI:85452"/>
        <dbReference type="ChEBI" id="CHEBI:85454"/>
        <dbReference type="EC" id="2.1.1.37"/>
    </reaction>
</comment>
<reference evidence="7 8" key="1">
    <citation type="journal article" date="2021" name="Sci. Rep.">
        <title>The genome of the diatom Chaetoceros tenuissimus carries an ancient integrated fragment of an extant virus.</title>
        <authorList>
            <person name="Hongo Y."/>
            <person name="Kimura K."/>
            <person name="Takaki Y."/>
            <person name="Yoshida Y."/>
            <person name="Baba S."/>
            <person name="Kobayashi G."/>
            <person name="Nagasaki K."/>
            <person name="Hano T."/>
            <person name="Tomaru Y."/>
        </authorList>
    </citation>
    <scope>NUCLEOTIDE SEQUENCE [LARGE SCALE GENOMIC DNA]</scope>
    <source>
        <strain evidence="7 8">NIES-3715</strain>
    </source>
</reference>
<keyword evidence="1 4" id="KW-0489">Methyltransferase</keyword>
<keyword evidence="3 4" id="KW-0949">S-adenosyl-L-methionine</keyword>
<dbReference type="Proteomes" id="UP001054902">
    <property type="component" value="Unassembled WGS sequence"/>
</dbReference>
<keyword evidence="8" id="KW-1185">Reference proteome</keyword>
<proteinExistence type="inferred from homology"/>
<comment type="similarity">
    <text evidence="4 5">Belongs to the class I-like SAM-binding methyltransferase superfamily. C5-methyltransferase family.</text>
</comment>
<evidence type="ECO:0000256" key="4">
    <source>
        <dbReference type="PROSITE-ProRule" id="PRU01016"/>
    </source>
</evidence>
<organism evidence="7 8">
    <name type="scientific">Chaetoceros tenuissimus</name>
    <dbReference type="NCBI Taxonomy" id="426638"/>
    <lineage>
        <taxon>Eukaryota</taxon>
        <taxon>Sar</taxon>
        <taxon>Stramenopiles</taxon>
        <taxon>Ochrophyta</taxon>
        <taxon>Bacillariophyta</taxon>
        <taxon>Coscinodiscophyceae</taxon>
        <taxon>Chaetocerotophycidae</taxon>
        <taxon>Chaetocerotales</taxon>
        <taxon>Chaetocerotaceae</taxon>
        <taxon>Chaetoceros</taxon>
    </lineage>
</organism>
<evidence type="ECO:0000256" key="1">
    <source>
        <dbReference type="ARBA" id="ARBA00022603"/>
    </source>
</evidence>
<dbReference type="PANTHER" id="PTHR46098">
    <property type="entry name" value="TRNA (CYTOSINE(38)-C(5))-METHYLTRANSFERASE"/>
    <property type="match status" value="1"/>
</dbReference>
<dbReference type="SUPFAM" id="SSF53335">
    <property type="entry name" value="S-adenosyl-L-methionine-dependent methyltransferases"/>
    <property type="match status" value="1"/>
</dbReference>
<dbReference type="PRINTS" id="PR00105">
    <property type="entry name" value="C5METTRFRASE"/>
</dbReference>
<dbReference type="PROSITE" id="PS00094">
    <property type="entry name" value="C5_MTASE_1"/>
    <property type="match status" value="1"/>
</dbReference>
<dbReference type="Gene3D" id="3.40.50.150">
    <property type="entry name" value="Vaccinia Virus protein VP39"/>
    <property type="match status" value="1"/>
</dbReference>
<dbReference type="CDD" id="cd00315">
    <property type="entry name" value="Cyt_C5_DNA_methylase"/>
    <property type="match status" value="1"/>
</dbReference>